<name>A0ABX0TVX1_9SPHN</name>
<keyword evidence="7 11" id="KW-0798">TonB box</keyword>
<dbReference type="InterPro" id="IPR012910">
    <property type="entry name" value="Plug_dom"/>
</dbReference>
<evidence type="ECO:0000256" key="1">
    <source>
        <dbReference type="ARBA" id="ARBA00004571"/>
    </source>
</evidence>
<dbReference type="InterPro" id="IPR010916">
    <property type="entry name" value="TonB_box_CS"/>
</dbReference>
<dbReference type="InterPro" id="IPR039426">
    <property type="entry name" value="TonB-dep_rcpt-like"/>
</dbReference>
<keyword evidence="17" id="KW-1185">Reference proteome</keyword>
<dbReference type="InterPro" id="IPR036942">
    <property type="entry name" value="Beta-barrel_TonB_sf"/>
</dbReference>
<keyword evidence="2 10" id="KW-0813">Transport</keyword>
<dbReference type="Gene3D" id="2.170.130.10">
    <property type="entry name" value="TonB-dependent receptor, plug domain"/>
    <property type="match status" value="1"/>
</dbReference>
<evidence type="ECO:0000259" key="14">
    <source>
        <dbReference type="Pfam" id="PF00593"/>
    </source>
</evidence>
<dbReference type="RefSeq" id="WP_167073435.1">
    <property type="nucleotide sequence ID" value="NZ_JAAOZC010000005.1"/>
</dbReference>
<dbReference type="PROSITE" id="PS52016">
    <property type="entry name" value="TONB_DEPENDENT_REC_3"/>
    <property type="match status" value="1"/>
</dbReference>
<dbReference type="EMBL" id="JAAOZC010000005">
    <property type="protein sequence ID" value="NIJ08585.1"/>
    <property type="molecule type" value="Genomic_DNA"/>
</dbReference>
<evidence type="ECO:0000256" key="10">
    <source>
        <dbReference type="PROSITE-ProRule" id="PRU01360"/>
    </source>
</evidence>
<dbReference type="Gene3D" id="2.40.170.20">
    <property type="entry name" value="TonB-dependent receptor, beta-barrel domain"/>
    <property type="match status" value="1"/>
</dbReference>
<evidence type="ECO:0000313" key="16">
    <source>
        <dbReference type="EMBL" id="NIJ08585.1"/>
    </source>
</evidence>
<comment type="caution">
    <text evidence="16">The sequence shown here is derived from an EMBL/GenBank/DDBJ whole genome shotgun (WGS) entry which is preliminary data.</text>
</comment>
<keyword evidence="5 13" id="KW-0732">Signal</keyword>
<feature type="signal peptide" evidence="13">
    <location>
        <begin position="1"/>
        <end position="19"/>
    </location>
</feature>
<sequence length="663" mass="71263">MTKTFVSFLAIAVTTPAFSQSNPGQPTTDAKGDTIVVTASRSGDATPIDLIGSSVTVVNDQTMQDRQVRVVSDVLRDVPGLAVSRLGAVGSQTQVRIRGAEGNHTLVLIDGIKASDPYAGEYDFGTLVADENAKIEVLRGQQSALYGSDAIGGVINYITLTGAEAPGFKLRAEGGSMNTFSGGARAAGVSGNLDYALSSSYIHTDGYPVAVGGTRDVGSDNLGASGKLIWTAAPNFHVTAVGRYSYTNADTDDTNNAYGTPGYGLIVDSPGVHFVNKGLYGLLRGQLDLLEGRWTNALSGQIADTKRTGYDSTSIGAPVVAASGDHGRRVKGSFESAFRFGSDAVQQRVTFALDAERESERTTVSQYGAFLGWRHTTNIGAVGEYDLTVDDRYALGASVRHDGNSRFADDTTFRVQGSAKLSAGTRLHAAYGTGIKAPSFSELFDYYVGRYIGNASLKPEKSKGYEAGVEQSFLDRRIVLDATWFDNRLTDEIATAYDAFFVAHPYNRTDRTKQQGIELSAAAKIGAGWRLDASYTYLHAPQKVAVTTNPATFATGTFDGQAVRRAKTIASANLTWAPEGQRFSGTLTVRYNGRQNDVFYGYFPPLLINERSFTLVNLNASYKLTKSIELFARVENLLDRNYFEVYSYATPGRAGYGGARVRF</sequence>
<dbReference type="PANTHER" id="PTHR30069:SF53">
    <property type="entry name" value="COLICIN I RECEPTOR-RELATED"/>
    <property type="match status" value="1"/>
</dbReference>
<dbReference type="PROSITE" id="PS00430">
    <property type="entry name" value="TONB_DEPENDENT_REC_1"/>
    <property type="match status" value="1"/>
</dbReference>
<keyword evidence="4 10" id="KW-0812">Transmembrane</keyword>
<comment type="similarity">
    <text evidence="10 12">Belongs to the TonB-dependent receptor family.</text>
</comment>
<proteinExistence type="inferred from homology"/>
<keyword evidence="6" id="KW-0406">Ion transport</keyword>
<feature type="domain" description="TonB-dependent receptor-like beta-barrel" evidence="14">
    <location>
        <begin position="190"/>
        <end position="637"/>
    </location>
</feature>
<dbReference type="InterPro" id="IPR000531">
    <property type="entry name" value="Beta-barrel_TonB"/>
</dbReference>
<evidence type="ECO:0000256" key="8">
    <source>
        <dbReference type="ARBA" id="ARBA00023136"/>
    </source>
</evidence>
<dbReference type="Pfam" id="PF00593">
    <property type="entry name" value="TonB_dep_Rec_b-barrel"/>
    <property type="match status" value="1"/>
</dbReference>
<dbReference type="InterPro" id="IPR037066">
    <property type="entry name" value="Plug_dom_sf"/>
</dbReference>
<evidence type="ECO:0000256" key="9">
    <source>
        <dbReference type="ARBA" id="ARBA00023237"/>
    </source>
</evidence>
<evidence type="ECO:0000256" key="7">
    <source>
        <dbReference type="ARBA" id="ARBA00023077"/>
    </source>
</evidence>
<keyword evidence="8 10" id="KW-0472">Membrane</keyword>
<reference evidence="16 17" key="1">
    <citation type="submission" date="2020-03" db="EMBL/GenBank/DDBJ databases">
        <title>Genomic Encyclopedia of Type Strains, Phase III (KMG-III): the genomes of soil and plant-associated and newly described type strains.</title>
        <authorList>
            <person name="Whitman W."/>
        </authorList>
    </citation>
    <scope>NUCLEOTIDE SEQUENCE [LARGE SCALE GENOMIC DNA]</scope>
    <source>
        <strain evidence="16 17">CECT 8804</strain>
    </source>
</reference>
<evidence type="ECO:0000256" key="3">
    <source>
        <dbReference type="ARBA" id="ARBA00022452"/>
    </source>
</evidence>
<evidence type="ECO:0000256" key="13">
    <source>
        <dbReference type="SAM" id="SignalP"/>
    </source>
</evidence>
<keyword evidence="3 10" id="KW-1134">Transmembrane beta strand</keyword>
<evidence type="ECO:0000313" key="17">
    <source>
        <dbReference type="Proteomes" id="UP000727456"/>
    </source>
</evidence>
<dbReference type="Pfam" id="PF07715">
    <property type="entry name" value="Plug"/>
    <property type="match status" value="1"/>
</dbReference>
<dbReference type="Proteomes" id="UP000727456">
    <property type="component" value="Unassembled WGS sequence"/>
</dbReference>
<dbReference type="SUPFAM" id="SSF56935">
    <property type="entry name" value="Porins"/>
    <property type="match status" value="1"/>
</dbReference>
<dbReference type="PANTHER" id="PTHR30069">
    <property type="entry name" value="TONB-DEPENDENT OUTER MEMBRANE RECEPTOR"/>
    <property type="match status" value="1"/>
</dbReference>
<evidence type="ECO:0000256" key="4">
    <source>
        <dbReference type="ARBA" id="ARBA00022692"/>
    </source>
</evidence>
<protein>
    <submittedName>
        <fullName evidence="16">Vitamin B12 transporter</fullName>
    </submittedName>
</protein>
<accession>A0ABX0TVX1</accession>
<evidence type="ECO:0000256" key="12">
    <source>
        <dbReference type="RuleBase" id="RU003357"/>
    </source>
</evidence>
<gene>
    <name evidence="16" type="ORF">FHS31_002206</name>
</gene>
<organism evidence="16 17">
    <name type="scientific">Sphingomonas vulcanisoli</name>
    <dbReference type="NCBI Taxonomy" id="1658060"/>
    <lineage>
        <taxon>Bacteria</taxon>
        <taxon>Pseudomonadati</taxon>
        <taxon>Pseudomonadota</taxon>
        <taxon>Alphaproteobacteria</taxon>
        <taxon>Sphingomonadales</taxon>
        <taxon>Sphingomonadaceae</taxon>
        <taxon>Sphingomonas</taxon>
    </lineage>
</organism>
<evidence type="ECO:0000256" key="2">
    <source>
        <dbReference type="ARBA" id="ARBA00022448"/>
    </source>
</evidence>
<evidence type="ECO:0000256" key="11">
    <source>
        <dbReference type="PROSITE-ProRule" id="PRU10143"/>
    </source>
</evidence>
<feature type="domain" description="TonB-dependent receptor plug" evidence="15">
    <location>
        <begin position="52"/>
        <end position="154"/>
    </location>
</feature>
<feature type="short sequence motif" description="TonB box" evidence="11">
    <location>
        <begin position="34"/>
        <end position="40"/>
    </location>
</feature>
<evidence type="ECO:0000256" key="5">
    <source>
        <dbReference type="ARBA" id="ARBA00022729"/>
    </source>
</evidence>
<feature type="chain" id="PRO_5046482350" evidence="13">
    <location>
        <begin position="20"/>
        <end position="663"/>
    </location>
</feature>
<evidence type="ECO:0000256" key="6">
    <source>
        <dbReference type="ARBA" id="ARBA00023065"/>
    </source>
</evidence>
<dbReference type="CDD" id="cd01347">
    <property type="entry name" value="ligand_gated_channel"/>
    <property type="match status" value="1"/>
</dbReference>
<evidence type="ECO:0000259" key="15">
    <source>
        <dbReference type="Pfam" id="PF07715"/>
    </source>
</evidence>
<keyword evidence="9 10" id="KW-0998">Cell outer membrane</keyword>
<comment type="subcellular location">
    <subcellularLocation>
        <location evidence="1 10">Cell outer membrane</location>
        <topology evidence="1 10">Multi-pass membrane protein</topology>
    </subcellularLocation>
</comment>